<dbReference type="AlphaFoldDB" id="A0A1D3UTF5"/>
<dbReference type="Pfam" id="PF22818">
    <property type="entry name" value="ApeI-like"/>
    <property type="match status" value="1"/>
</dbReference>
<evidence type="ECO:0000313" key="2">
    <source>
        <dbReference type="EMBL" id="SCQ23546.1"/>
    </source>
</evidence>
<dbReference type="InterPro" id="IPR054545">
    <property type="entry name" value="ApeI-like"/>
</dbReference>
<dbReference type="GO" id="GO:0016829">
    <property type="term" value="F:lyase activity"/>
    <property type="evidence" value="ECO:0007669"/>
    <property type="project" value="UniProtKB-KW"/>
</dbReference>
<reference evidence="2 3" key="1">
    <citation type="submission" date="2016-09" db="EMBL/GenBank/DDBJ databases">
        <authorList>
            <person name="Capua I."/>
            <person name="De Benedictis P."/>
            <person name="Joannis T."/>
            <person name="Lombin L.H."/>
            <person name="Cattoli G."/>
        </authorList>
    </citation>
    <scope>NUCLEOTIDE SEQUENCE [LARGE SCALE GENOMIC DNA]</scope>
    <source>
        <strain evidence="2 3">UB20</strain>
    </source>
</reference>
<dbReference type="SUPFAM" id="SSF54637">
    <property type="entry name" value="Thioesterase/thiol ester dehydrase-isomerase"/>
    <property type="match status" value="1"/>
</dbReference>
<dbReference type="EMBL" id="FMMM01000070">
    <property type="protein sequence ID" value="SCQ23546.1"/>
    <property type="molecule type" value="Genomic_DNA"/>
</dbReference>
<name>A0A1D3UTF5_TANFO</name>
<dbReference type="Proteomes" id="UP000182057">
    <property type="component" value="Unassembled WGS sequence"/>
</dbReference>
<evidence type="ECO:0000259" key="1">
    <source>
        <dbReference type="Pfam" id="PF22818"/>
    </source>
</evidence>
<dbReference type="InterPro" id="IPR029069">
    <property type="entry name" value="HotDog_dom_sf"/>
</dbReference>
<feature type="domain" description="ApeI dehydratase-like" evidence="1">
    <location>
        <begin position="15"/>
        <end position="90"/>
    </location>
</feature>
<gene>
    <name evidence="2" type="ORF">TFUB20_02101</name>
</gene>
<dbReference type="OrthoDB" id="9772788at2"/>
<proteinExistence type="predicted"/>
<sequence>MLNNTFYTIRKRTDTEGGVDYRVSLNASHVIYEAHFPGNPVTPGVCIIQMVKELVEAYCDTTFLLRTIKNVKFMKVIDPRIVGELTFALNVTTQDDGMTVVSGIVGEGDTIFSKINLIFEEVK</sequence>
<protein>
    <submittedName>
        <fullName evidence="2">FabA-like domain protein</fullName>
    </submittedName>
</protein>
<accession>A0A1D3UTF5</accession>
<organism evidence="2 3">
    <name type="scientific">Tannerella forsythia</name>
    <name type="common">Bacteroides forsythus</name>
    <dbReference type="NCBI Taxonomy" id="28112"/>
    <lineage>
        <taxon>Bacteria</taxon>
        <taxon>Pseudomonadati</taxon>
        <taxon>Bacteroidota</taxon>
        <taxon>Bacteroidia</taxon>
        <taxon>Bacteroidales</taxon>
        <taxon>Tannerellaceae</taxon>
        <taxon>Tannerella</taxon>
    </lineage>
</organism>
<evidence type="ECO:0000313" key="3">
    <source>
        <dbReference type="Proteomes" id="UP000182057"/>
    </source>
</evidence>
<dbReference type="Gene3D" id="3.10.129.10">
    <property type="entry name" value="Hotdog Thioesterase"/>
    <property type="match status" value="1"/>
</dbReference>
<dbReference type="RefSeq" id="WP_060828148.1">
    <property type="nucleotide sequence ID" value="NZ_CAUTOH010000047.1"/>
</dbReference>